<dbReference type="GO" id="GO:0036464">
    <property type="term" value="C:cytoplasmic ribonucleoprotein granule"/>
    <property type="evidence" value="ECO:0007669"/>
    <property type="project" value="TreeGrafter"/>
</dbReference>
<dbReference type="InterPro" id="IPR051101">
    <property type="entry name" value="ZC3H12/N4BP1_RNase_Reg"/>
</dbReference>
<evidence type="ECO:0000256" key="1">
    <source>
        <dbReference type="SAM" id="MobiDB-lite"/>
    </source>
</evidence>
<name>A0AA85JXY1_TRIRE</name>
<dbReference type="GO" id="GO:0005634">
    <property type="term" value="C:nucleus"/>
    <property type="evidence" value="ECO:0007669"/>
    <property type="project" value="TreeGrafter"/>
</dbReference>
<reference evidence="3" key="1">
    <citation type="submission" date="2022-06" db="EMBL/GenBank/DDBJ databases">
        <authorList>
            <person name="Berger JAMES D."/>
            <person name="Berger JAMES D."/>
        </authorList>
    </citation>
    <scope>NUCLEOTIDE SEQUENCE [LARGE SCALE GENOMIC DNA]</scope>
</reference>
<evidence type="ECO:0000313" key="3">
    <source>
        <dbReference type="Proteomes" id="UP000050795"/>
    </source>
</evidence>
<keyword evidence="3" id="KW-1185">Reference proteome</keyword>
<proteinExistence type="predicted"/>
<feature type="domain" description="RNase NYN" evidence="2">
    <location>
        <begin position="227"/>
        <end position="373"/>
    </location>
</feature>
<protein>
    <recommendedName>
        <fullName evidence="2">RNase NYN domain-containing protein</fullName>
    </recommendedName>
</protein>
<dbReference type="Proteomes" id="UP000050795">
    <property type="component" value="Unassembled WGS sequence"/>
</dbReference>
<dbReference type="GO" id="GO:0004521">
    <property type="term" value="F:RNA endonuclease activity"/>
    <property type="evidence" value="ECO:0007669"/>
    <property type="project" value="TreeGrafter"/>
</dbReference>
<reference evidence="4" key="2">
    <citation type="submission" date="2023-11" db="UniProtKB">
        <authorList>
            <consortium name="WormBaseParasite"/>
        </authorList>
    </citation>
    <scope>IDENTIFICATION</scope>
</reference>
<dbReference type="AlphaFoldDB" id="A0AA85JXY1"/>
<accession>A0AA85JXY1</accession>
<feature type="compositionally biased region" description="Polar residues" evidence="1">
    <location>
        <begin position="207"/>
        <end position="217"/>
    </location>
</feature>
<dbReference type="Gene3D" id="3.40.50.11980">
    <property type="match status" value="1"/>
</dbReference>
<dbReference type="PANTHER" id="PTHR12876:SF35">
    <property type="entry name" value="LD08718P-RELATED"/>
    <property type="match status" value="1"/>
</dbReference>
<dbReference type="InterPro" id="IPR021869">
    <property type="entry name" value="RNase_Zc3h12_NYN"/>
</dbReference>
<evidence type="ECO:0000313" key="4">
    <source>
        <dbReference type="WBParaSite" id="TREG1_4340.1"/>
    </source>
</evidence>
<sequence length="385" mass="43357">MSIFVTIPSLVENMNVLCQRLENYFGVSVSLLQDKLKLCGTPDKLNAAQDYALRFISPESVLVIILTSAECLELFSCNSPLIRHFESTYNIILIKNNNALIVKGSAHANKRFSMVIKSLESFSKTKCTYLSNLKVSVLTTLCEKYSLKFDDLQCSDSMKLALLDYFTSLEKPEVMTNGCSVDSPAERVHFVEAYRNPGNNKPDINPNDITSNSSSSVHKSPFVETRLRPIIIDGSNVGFAHGKQKEFSATGIRLALDYFDKRGHKDVVVVIPRHYQGKGGRYFHELEHSGKLTYTPSRTLNRERQTVYDDRIILQLAADKDAVIISNDQYRDLMSENAKFKELIETRLLPYVMSGNTFLLPEDPYGRKGPSLDMCLSMSDSTQLS</sequence>
<dbReference type="CDD" id="cd18719">
    <property type="entry name" value="PIN_Zc3h12a-N4BP1-like"/>
    <property type="match status" value="1"/>
</dbReference>
<dbReference type="Pfam" id="PF11977">
    <property type="entry name" value="RNase_Zc3h12a"/>
    <property type="match status" value="1"/>
</dbReference>
<organism evidence="3 4">
    <name type="scientific">Trichobilharzia regenti</name>
    <name type="common">Nasal bird schistosome</name>
    <dbReference type="NCBI Taxonomy" id="157069"/>
    <lineage>
        <taxon>Eukaryota</taxon>
        <taxon>Metazoa</taxon>
        <taxon>Spiralia</taxon>
        <taxon>Lophotrochozoa</taxon>
        <taxon>Platyhelminthes</taxon>
        <taxon>Trematoda</taxon>
        <taxon>Digenea</taxon>
        <taxon>Strigeidida</taxon>
        <taxon>Schistosomatoidea</taxon>
        <taxon>Schistosomatidae</taxon>
        <taxon>Trichobilharzia</taxon>
    </lineage>
</organism>
<dbReference type="PANTHER" id="PTHR12876">
    <property type="entry name" value="N4BP1-RELATED"/>
    <property type="match status" value="1"/>
</dbReference>
<evidence type="ECO:0000259" key="2">
    <source>
        <dbReference type="Pfam" id="PF11977"/>
    </source>
</evidence>
<dbReference type="FunFam" id="3.40.50.11980:FF:000001">
    <property type="entry name" value="ZC3H12A isoform 1"/>
    <property type="match status" value="1"/>
</dbReference>
<dbReference type="WBParaSite" id="TREG1_4340.1">
    <property type="protein sequence ID" value="TREG1_4340.1"/>
    <property type="gene ID" value="TREG1_4340"/>
</dbReference>
<feature type="region of interest" description="Disordered" evidence="1">
    <location>
        <begin position="196"/>
        <end position="217"/>
    </location>
</feature>
<dbReference type="GO" id="GO:0003729">
    <property type="term" value="F:mRNA binding"/>
    <property type="evidence" value="ECO:0007669"/>
    <property type="project" value="TreeGrafter"/>
</dbReference>